<evidence type="ECO:0000313" key="3">
    <source>
        <dbReference type="EMBL" id="MYC97313.1"/>
    </source>
</evidence>
<name>A0A6B1DD15_9CHLR</name>
<keyword evidence="2" id="KW-0238">DNA-binding</keyword>
<dbReference type="AlphaFoldDB" id="A0A6B1DD15"/>
<dbReference type="SUPFAM" id="SSF116734">
    <property type="entry name" value="DNA methylase specificity domain"/>
    <property type="match status" value="2"/>
</dbReference>
<organism evidence="3">
    <name type="scientific">Caldilineaceae bacterium SB0661_bin_32</name>
    <dbReference type="NCBI Taxonomy" id="2605255"/>
    <lineage>
        <taxon>Bacteria</taxon>
        <taxon>Bacillati</taxon>
        <taxon>Chloroflexota</taxon>
        <taxon>Caldilineae</taxon>
        <taxon>Caldilineales</taxon>
        <taxon>Caldilineaceae</taxon>
    </lineage>
</organism>
<dbReference type="InterPro" id="IPR051212">
    <property type="entry name" value="Type-I_RE_S_subunit"/>
</dbReference>
<accession>A0A6B1DD15</accession>
<dbReference type="InterPro" id="IPR044946">
    <property type="entry name" value="Restrct_endonuc_typeI_TRD_sf"/>
</dbReference>
<proteinExistence type="predicted"/>
<dbReference type="GO" id="GO:0004519">
    <property type="term" value="F:endonuclease activity"/>
    <property type="evidence" value="ECO:0007669"/>
    <property type="project" value="UniProtKB-KW"/>
</dbReference>
<keyword evidence="3" id="KW-0255">Endonuclease</keyword>
<evidence type="ECO:0000256" key="2">
    <source>
        <dbReference type="ARBA" id="ARBA00023125"/>
    </source>
</evidence>
<sequence>MIANLPRYPAYKPSGVDWLGDMPAHWEVRRGKTILKPVDFRSQTGQEELLTVSSERGVVPRKLANVTMFKAESYVGYKLCWKDDLVINSLWAWAQGLGVSQHHGIVSSAYGVYRLLSTGEASPRFIHYLVRSSPFQWELQVRSKGIWVSRLKLTDEAFLRAPFPLPPLPEQRAIARYLDHVDQRIQRYIDAKEQLIARLQEARQSIIQRAVTRGLDPDVPLKPSGVDWLEDVPAHWEVRRGKTLLKPVDIRSQTGEEELLTVSSERGVVPRKSASVTMFKAESYIGHKLCWPGDLVINSLWAWARGLGVSRYHGIVSTAYGVYRLLSESKDYSQFIHYLVRSVPFQWELQVRSKGIWISRLQLTNTAFLEASLPVPPLAELRAIAAHLDKATAAIDSAIHNARRQAERMAEYRASLIAHVVTGKLDVRAAAAALSPEPAEQVPVGR</sequence>
<dbReference type="PANTHER" id="PTHR43140">
    <property type="entry name" value="TYPE-1 RESTRICTION ENZYME ECOKI SPECIFICITY PROTEIN"/>
    <property type="match status" value="1"/>
</dbReference>
<gene>
    <name evidence="3" type="ORF">F4X14_20345</name>
</gene>
<dbReference type="EMBL" id="VXMH01000112">
    <property type="protein sequence ID" value="MYC97313.1"/>
    <property type="molecule type" value="Genomic_DNA"/>
</dbReference>
<dbReference type="Gene3D" id="3.90.220.20">
    <property type="entry name" value="DNA methylase specificity domains"/>
    <property type="match status" value="2"/>
</dbReference>
<comment type="caution">
    <text evidence="3">The sequence shown here is derived from an EMBL/GenBank/DDBJ whole genome shotgun (WGS) entry which is preliminary data.</text>
</comment>
<dbReference type="GO" id="GO:0009307">
    <property type="term" value="P:DNA restriction-modification system"/>
    <property type="evidence" value="ECO:0007669"/>
    <property type="project" value="UniProtKB-KW"/>
</dbReference>
<dbReference type="GO" id="GO:0003677">
    <property type="term" value="F:DNA binding"/>
    <property type="evidence" value="ECO:0007669"/>
    <property type="project" value="UniProtKB-KW"/>
</dbReference>
<dbReference type="PANTHER" id="PTHR43140:SF1">
    <property type="entry name" value="TYPE I RESTRICTION ENZYME ECOKI SPECIFICITY SUBUNIT"/>
    <property type="match status" value="1"/>
</dbReference>
<evidence type="ECO:0000256" key="1">
    <source>
        <dbReference type="ARBA" id="ARBA00022747"/>
    </source>
</evidence>
<protein>
    <submittedName>
        <fullName evidence="3">Restriction endonuclease subunit S</fullName>
    </submittedName>
</protein>
<keyword evidence="3" id="KW-0378">Hydrolase</keyword>
<keyword evidence="3" id="KW-0540">Nuclease</keyword>
<keyword evidence="1" id="KW-0680">Restriction system</keyword>
<reference evidence="3" key="1">
    <citation type="submission" date="2019-09" db="EMBL/GenBank/DDBJ databases">
        <title>Characterisation of the sponge microbiome using genome-centric metagenomics.</title>
        <authorList>
            <person name="Engelberts J.P."/>
            <person name="Robbins S.J."/>
            <person name="De Goeij J.M."/>
            <person name="Aranda M."/>
            <person name="Bell S.C."/>
            <person name="Webster N.S."/>
        </authorList>
    </citation>
    <scope>NUCLEOTIDE SEQUENCE</scope>
    <source>
        <strain evidence="3">SB0661_bin_32</strain>
    </source>
</reference>